<sequence>MSESRSERLRAIEVLLERTVIRLEQMRSARPILGQPAQVTTEPSAEQDTETSDTQELQSEQDVIDEPSAQQYTEPSDTEELQSEQDAIDKPEVTVLSQNDEDDEPHVPIAVAPTSSIRCFPSGHREVVDPMSSYLLPEITAQYAHLREAPAFGIIGRPIIDDIRRDLVADQEVEEFGHLPLQSLGHTVSGQDNTEDQPTMAQIHQRSPWQGFSSQLPLPVSSHAQFPYVPYHLTGGWWEGCGVGLESSCSVPRLGRPPSWAVEDKQPSRVQTPHSEGSISPWSLLHTSRETSSEFEDAERTIFRRLWRTNEVSSESQGDRMDGVLLEETV</sequence>
<dbReference type="Proteomes" id="UP000805649">
    <property type="component" value="Unassembled WGS sequence"/>
</dbReference>
<name>A0ACC3YKY4_COLTU</name>
<protein>
    <submittedName>
        <fullName evidence="1">Uncharacterized protein</fullName>
    </submittedName>
</protein>
<organism evidence="1 2">
    <name type="scientific">Colletotrichum truncatum</name>
    <name type="common">Anthracnose fungus</name>
    <name type="synonym">Colletotrichum capsici</name>
    <dbReference type="NCBI Taxonomy" id="5467"/>
    <lineage>
        <taxon>Eukaryota</taxon>
        <taxon>Fungi</taxon>
        <taxon>Dikarya</taxon>
        <taxon>Ascomycota</taxon>
        <taxon>Pezizomycotina</taxon>
        <taxon>Sordariomycetes</taxon>
        <taxon>Hypocreomycetidae</taxon>
        <taxon>Glomerellales</taxon>
        <taxon>Glomerellaceae</taxon>
        <taxon>Colletotrichum</taxon>
        <taxon>Colletotrichum truncatum species complex</taxon>
    </lineage>
</organism>
<reference evidence="1 2" key="1">
    <citation type="journal article" date="2020" name="Phytopathology">
        <title>Genome Sequence Resources of Colletotrichum truncatum, C. plurivorum, C. musicola, and C. sojae: Four Species Pathogenic to Soybean (Glycine max).</title>
        <authorList>
            <person name="Rogerio F."/>
            <person name="Boufleur T.R."/>
            <person name="Ciampi-Guillardi M."/>
            <person name="Sukno S.A."/>
            <person name="Thon M.R."/>
            <person name="Massola Junior N.S."/>
            <person name="Baroncelli R."/>
        </authorList>
    </citation>
    <scope>NUCLEOTIDE SEQUENCE [LARGE SCALE GENOMIC DNA]</scope>
    <source>
        <strain evidence="1 2">CMES1059</strain>
    </source>
</reference>
<evidence type="ECO:0000313" key="1">
    <source>
        <dbReference type="EMBL" id="KAL0932452.1"/>
    </source>
</evidence>
<accession>A0ACC3YKY4</accession>
<keyword evidence="2" id="KW-1185">Reference proteome</keyword>
<gene>
    <name evidence="1" type="ORF">CTRU02_213405</name>
</gene>
<proteinExistence type="predicted"/>
<dbReference type="EMBL" id="VUJX02000009">
    <property type="protein sequence ID" value="KAL0932452.1"/>
    <property type="molecule type" value="Genomic_DNA"/>
</dbReference>
<evidence type="ECO:0000313" key="2">
    <source>
        <dbReference type="Proteomes" id="UP000805649"/>
    </source>
</evidence>
<comment type="caution">
    <text evidence="1">The sequence shown here is derived from an EMBL/GenBank/DDBJ whole genome shotgun (WGS) entry which is preliminary data.</text>
</comment>